<dbReference type="EMBL" id="PEYM01000082">
    <property type="protein sequence ID" value="PIS29506.1"/>
    <property type="molecule type" value="Genomic_DNA"/>
</dbReference>
<dbReference type="AlphaFoldDB" id="A0A2H0XX44"/>
<proteinExistence type="predicted"/>
<protein>
    <recommendedName>
        <fullName evidence="2">Phosphodiester glycosidase domain-containing protein</fullName>
    </recommendedName>
</protein>
<gene>
    <name evidence="3" type="ORF">COT42_05130</name>
</gene>
<feature type="signal peptide" evidence="1">
    <location>
        <begin position="1"/>
        <end position="23"/>
    </location>
</feature>
<dbReference type="Gene3D" id="2.60.40.3500">
    <property type="match status" value="1"/>
</dbReference>
<accession>A0A2H0XX44</accession>
<sequence>MLGKLTSKIFLICSLSFLLAPLAAGTTLDKIRFGQYPDKIRAVFDFSAPFDYKTEAAPDKILLHLKDTQAGPAIDNYVEINDLALRHLEVETENSDLKITIPLTQSTDYKIFALDSPPRLVIDFDREYLNIVSGGTVADGVELLKIKKGVTNGTITAAVLKIDLSQATLKPALALKGEEPSFLESLANFFRPVNGQEKHFSLDKVSNIAADNQALAAINGTYFDYSGQPLGALMIDQTLLSFPIYDRTAFFLDAQNTPHIDSLAISSQFRLDSGCYKITGINQLRGKKDIIMYTSVWGETTKTNSLGLELVVIDGKINAINLGNSKVPANGYVLSINDPALETLAEKAIIGQAIKTEIKIIPYASSPENIIQLISGGPRLLKNGQVYVSKHEEKFKYDIASGRAARTAIGITQDKHLLLVTVNGRPRQQKGKNEADSLGATLEELSNIMLGLGAVEAMNLDGGGSSTMVINNQVINQPVDGSQRRISNALLVMKKNRLP</sequence>
<dbReference type="PANTHER" id="PTHR40446">
    <property type="entry name" value="N-ACETYLGLUCOSAMINE-1-PHOSPHODIESTER ALPHA-N-ACETYLGLUCOSAMINIDASE"/>
    <property type="match status" value="1"/>
</dbReference>
<dbReference type="Proteomes" id="UP000231343">
    <property type="component" value="Unassembled WGS sequence"/>
</dbReference>
<evidence type="ECO:0000313" key="3">
    <source>
        <dbReference type="EMBL" id="PIS29506.1"/>
    </source>
</evidence>
<feature type="chain" id="PRO_5013883831" description="Phosphodiester glycosidase domain-containing protein" evidence="1">
    <location>
        <begin position="24"/>
        <end position="499"/>
    </location>
</feature>
<comment type="caution">
    <text evidence="3">The sequence shown here is derived from an EMBL/GenBank/DDBJ whole genome shotgun (WGS) entry which is preliminary data.</text>
</comment>
<organism evidence="3 4">
    <name type="scientific">Candidatus Saganbacteria bacterium CG08_land_8_20_14_0_20_45_16</name>
    <dbReference type="NCBI Taxonomy" id="2014293"/>
    <lineage>
        <taxon>Bacteria</taxon>
        <taxon>Bacillati</taxon>
        <taxon>Saganbacteria</taxon>
    </lineage>
</organism>
<evidence type="ECO:0000256" key="1">
    <source>
        <dbReference type="SAM" id="SignalP"/>
    </source>
</evidence>
<dbReference type="InterPro" id="IPR018711">
    <property type="entry name" value="NAGPA"/>
</dbReference>
<keyword evidence="1" id="KW-0732">Signal</keyword>
<evidence type="ECO:0000313" key="4">
    <source>
        <dbReference type="Proteomes" id="UP000231343"/>
    </source>
</evidence>
<dbReference type="PANTHER" id="PTHR40446:SF2">
    <property type="entry name" value="N-ACETYLGLUCOSAMINE-1-PHOSPHODIESTER ALPHA-N-ACETYLGLUCOSAMINIDASE"/>
    <property type="match status" value="1"/>
</dbReference>
<name>A0A2H0XX44_UNCSA</name>
<evidence type="ECO:0000259" key="2">
    <source>
        <dbReference type="Pfam" id="PF09992"/>
    </source>
</evidence>
<reference evidence="3 4" key="1">
    <citation type="submission" date="2017-09" db="EMBL/GenBank/DDBJ databases">
        <title>Depth-based differentiation of microbial function through sediment-hosted aquifers and enrichment of novel symbionts in the deep terrestrial subsurface.</title>
        <authorList>
            <person name="Probst A.J."/>
            <person name="Ladd B."/>
            <person name="Jarett J.K."/>
            <person name="Geller-Mcgrath D.E."/>
            <person name="Sieber C.M."/>
            <person name="Emerson J.B."/>
            <person name="Anantharaman K."/>
            <person name="Thomas B.C."/>
            <person name="Malmstrom R."/>
            <person name="Stieglmeier M."/>
            <person name="Klingl A."/>
            <person name="Woyke T."/>
            <person name="Ryan C.M."/>
            <person name="Banfield J.F."/>
        </authorList>
    </citation>
    <scope>NUCLEOTIDE SEQUENCE [LARGE SCALE GENOMIC DNA]</scope>
    <source>
        <strain evidence="3">CG08_land_8_20_14_0_20_45_16</strain>
    </source>
</reference>
<dbReference type="Pfam" id="PF09992">
    <property type="entry name" value="NAGPA"/>
    <property type="match status" value="1"/>
</dbReference>
<feature type="domain" description="Phosphodiester glycosidase" evidence="2">
    <location>
        <begin position="355"/>
        <end position="493"/>
    </location>
</feature>